<dbReference type="AlphaFoldDB" id="A0A376B988"/>
<dbReference type="InterPro" id="IPR013083">
    <property type="entry name" value="Znf_RING/FYVE/PHD"/>
</dbReference>
<dbReference type="EMBL" id="UFAJ01000624">
    <property type="protein sequence ID" value="SSD61253.1"/>
    <property type="molecule type" value="Genomic_DNA"/>
</dbReference>
<proteinExistence type="predicted"/>
<dbReference type="Proteomes" id="UP000262825">
    <property type="component" value="Unassembled WGS sequence"/>
</dbReference>
<dbReference type="InterPro" id="IPR001841">
    <property type="entry name" value="Znf_RING"/>
</dbReference>
<organism evidence="3 4">
    <name type="scientific">Saccharomycodes ludwigii</name>
    <dbReference type="NCBI Taxonomy" id="36035"/>
    <lineage>
        <taxon>Eukaryota</taxon>
        <taxon>Fungi</taxon>
        <taxon>Dikarya</taxon>
        <taxon>Ascomycota</taxon>
        <taxon>Saccharomycotina</taxon>
        <taxon>Saccharomycetes</taxon>
        <taxon>Saccharomycodales</taxon>
        <taxon>Saccharomycodaceae</taxon>
        <taxon>Saccharomycodes</taxon>
    </lineage>
</organism>
<keyword evidence="4" id="KW-1185">Reference proteome</keyword>
<dbReference type="Gene3D" id="3.30.40.10">
    <property type="entry name" value="Zinc/RING finger domain, C3HC4 (zinc finger)"/>
    <property type="match status" value="1"/>
</dbReference>
<reference evidence="4" key="1">
    <citation type="submission" date="2018-06" db="EMBL/GenBank/DDBJ databases">
        <authorList>
            <person name="Guldener U."/>
        </authorList>
    </citation>
    <scope>NUCLEOTIDE SEQUENCE [LARGE SCALE GENOMIC DNA]</scope>
    <source>
        <strain evidence="4">UTAD17</strain>
    </source>
</reference>
<evidence type="ECO:0000313" key="4">
    <source>
        <dbReference type="Proteomes" id="UP000262825"/>
    </source>
</evidence>
<feature type="region of interest" description="Disordered" evidence="1">
    <location>
        <begin position="115"/>
        <end position="142"/>
    </location>
</feature>
<dbReference type="SUPFAM" id="SSF57850">
    <property type="entry name" value="RING/U-box"/>
    <property type="match status" value="1"/>
</dbReference>
<feature type="region of interest" description="Disordered" evidence="1">
    <location>
        <begin position="42"/>
        <end position="71"/>
    </location>
</feature>
<sequence>MESLDKDLDIKTPKNSIDEDFIRLVHTPPSISRQKTKFLKSLSGNRLPKSKSPKELLNFEHTSSSSSSSSNFFLNRVDSPVTNKVFHYLKNSNGIDSNNNFTTYDDNTKSCCTKKNEPTNLSNKRKINLPTPLNLDELTPPPSNSKNLLVNYEPIYPGKLDLPLSFSKKAQNQNTPILHHSRFSSERLTSVKHPRRNLARELGIQNGNVVRKGNNAHDKGMYIDNYANKYDISMFDEKEVIAYTEKLNKNISRHASEKTKNYTMNMCCICKEPLNILLSGEKPIELECGHQAHYNCLFTVAQSKFSQYHHAEREADECFVTCSICLDKTFASDQNVRNELFIKILGTENSFYRDNEIAEQKKHIKTPPEEDQDSLFTQLSNFHFSNNNHSDEKTFTSDSLILNNNVALLPSTPVLQLIKTPLVKSDGFLKTPVKLQNKMVKTGYNFEINFKPVVHVIPMVSKLKISRNINEDLSKCVVSYVLNVFLPNNDGSKSTAESITDGVDGTDEETIKLHISNKIIENWNLAVKKSWGEKIHMFDIMDVNISDNWEENTIVILFDNFLTLLKLNNFENIGKIPINEISRITFLEDENTIIIDLKSSSTPEILLKHEFAGIIVKKWAIYLQELVYNAHLETAKDSRGGFNFKVPLIEMTTNCLDILDPQIVDAFPQGIRTVLEDYPNNDVWYDFANKFGGHKKVRKVLCLSVLNRGSPSKNLELEKNLQKLVRVTLENLNEQDELGIVIIGKNGSGQPSTQGTFLGLVSKKWGGWDDFIISIKVINDQHNLLLNSHEAELESMVDTCHKLLLFSGICQEDSDSNRNSAGLLDDCDTFSKDICIVINGNSNFDYTDGIKSKNLTRKVTQIFNEYGFNITQYSLFDSCLNLNKFMEDIGPLNARFKSYNFESFNELIRMVSSRGGKSSTSCISDIQLGIRAKGPNVKILSIENSYSHKVNINSGFFKIDVGNLEVGEFRNYLLDVVYEYNNHGSAYDEVAYMEKSLINVTPEWELDHNKIAGETYDSIAISFATNVFTYTSYTEDEVEEKGYNRTARREGEDDFYTNLILAAPLTSSTDSMYVLRQIELMVVELLEKKLNNFNDLATLEDDLKQTISIIFGKARNCICGLTSFYKELGQGNKFFRLDDRDKNRNITLKYVELLSDEMDSIINSWKQQNRRTTLFKMKKLLDSLKFQTKFAELNFYGLKSD</sequence>
<protein>
    <recommendedName>
        <fullName evidence="2">RING-type domain-containing protein</fullName>
    </recommendedName>
</protein>
<evidence type="ECO:0000256" key="1">
    <source>
        <dbReference type="SAM" id="MobiDB-lite"/>
    </source>
</evidence>
<accession>A0A376B988</accession>
<feature type="domain" description="RING-type" evidence="2">
    <location>
        <begin position="267"/>
        <end position="325"/>
    </location>
</feature>
<gene>
    <name evidence="3" type="ORF">SCODWIG_03014</name>
</gene>
<name>A0A376B988_9ASCO</name>
<dbReference type="SMART" id="SM00184">
    <property type="entry name" value="RING"/>
    <property type="match status" value="1"/>
</dbReference>
<evidence type="ECO:0000259" key="2">
    <source>
        <dbReference type="SMART" id="SM00184"/>
    </source>
</evidence>
<dbReference type="VEuPathDB" id="FungiDB:SCODWIG_03014"/>
<evidence type="ECO:0000313" key="3">
    <source>
        <dbReference type="EMBL" id="SSD61253.1"/>
    </source>
</evidence>